<evidence type="ECO:0000313" key="2">
    <source>
        <dbReference type="Proteomes" id="UP000596063"/>
    </source>
</evidence>
<gene>
    <name evidence="1" type="ORF">I6N98_13670</name>
</gene>
<name>A0A7T4UQK4_9GAMM</name>
<organism evidence="1 2">
    <name type="scientific">Spongiibacter nanhainus</name>
    <dbReference type="NCBI Taxonomy" id="2794344"/>
    <lineage>
        <taxon>Bacteria</taxon>
        <taxon>Pseudomonadati</taxon>
        <taxon>Pseudomonadota</taxon>
        <taxon>Gammaproteobacteria</taxon>
        <taxon>Cellvibrionales</taxon>
        <taxon>Spongiibacteraceae</taxon>
        <taxon>Spongiibacter</taxon>
    </lineage>
</organism>
<dbReference type="EMBL" id="CP066167">
    <property type="protein sequence ID" value="QQD17405.1"/>
    <property type="molecule type" value="Genomic_DNA"/>
</dbReference>
<dbReference type="AlphaFoldDB" id="A0A7T4UQK4"/>
<dbReference type="RefSeq" id="WP_198568906.1">
    <property type="nucleotide sequence ID" value="NZ_CP066167.1"/>
</dbReference>
<keyword evidence="2" id="KW-1185">Reference proteome</keyword>
<dbReference type="Proteomes" id="UP000596063">
    <property type="component" value="Chromosome"/>
</dbReference>
<proteinExistence type="predicted"/>
<dbReference type="KEGG" id="snan:I6N98_13670"/>
<sequence>MSENPQIEYSQLSQEISFSSTVLAIEIYRLENHDCWHLEVVDEYSNSTVWDTAFPTDAEALDAAKRSIAEEGYESFIGPEGGEDKEEWL</sequence>
<accession>A0A7T4UQK4</accession>
<protein>
    <submittedName>
        <fullName evidence="1">Uncharacterized protein</fullName>
    </submittedName>
</protein>
<reference evidence="1 2" key="1">
    <citation type="submission" date="2020-12" db="EMBL/GenBank/DDBJ databases">
        <authorList>
            <person name="Shan Y."/>
        </authorList>
    </citation>
    <scope>NUCLEOTIDE SEQUENCE [LARGE SCALE GENOMIC DNA]</scope>
    <source>
        <strain evidence="2">csc3.9</strain>
    </source>
</reference>
<evidence type="ECO:0000313" key="1">
    <source>
        <dbReference type="EMBL" id="QQD17405.1"/>
    </source>
</evidence>